<evidence type="ECO:0000313" key="1">
    <source>
        <dbReference type="EMBL" id="MRG98187.1"/>
    </source>
</evidence>
<reference evidence="1 2" key="1">
    <citation type="submission" date="2019-10" db="EMBL/GenBank/DDBJ databases">
        <title>A soil myxobacterium in the family Polyangiaceae.</title>
        <authorList>
            <person name="Li Y."/>
            <person name="Wang J."/>
        </authorList>
    </citation>
    <scope>NUCLEOTIDE SEQUENCE [LARGE SCALE GENOMIC DNA]</scope>
    <source>
        <strain evidence="1 2">DSM 14734</strain>
    </source>
</reference>
<accession>A0A6N7Q3B7</accession>
<name>A0A6N7Q3B7_9BACT</name>
<gene>
    <name evidence="1" type="ORF">GF068_40700</name>
</gene>
<proteinExistence type="predicted"/>
<dbReference type="RefSeq" id="WP_153824959.1">
    <property type="nucleotide sequence ID" value="NZ_WJIE01000026.1"/>
</dbReference>
<dbReference type="Proteomes" id="UP000440224">
    <property type="component" value="Unassembled WGS sequence"/>
</dbReference>
<comment type="caution">
    <text evidence="1">The sequence shown here is derived from an EMBL/GenBank/DDBJ whole genome shotgun (WGS) entry which is preliminary data.</text>
</comment>
<dbReference type="OrthoDB" id="5432495at2"/>
<dbReference type="AlphaFoldDB" id="A0A6N7Q3B7"/>
<dbReference type="Gene3D" id="2.20.28.160">
    <property type="match status" value="1"/>
</dbReference>
<dbReference type="EMBL" id="WJIE01000026">
    <property type="protein sequence ID" value="MRG98187.1"/>
    <property type="molecule type" value="Genomic_DNA"/>
</dbReference>
<keyword evidence="2" id="KW-1185">Reference proteome</keyword>
<organism evidence="1 2">
    <name type="scientific">Polyangium spumosum</name>
    <dbReference type="NCBI Taxonomy" id="889282"/>
    <lineage>
        <taxon>Bacteria</taxon>
        <taxon>Pseudomonadati</taxon>
        <taxon>Myxococcota</taxon>
        <taxon>Polyangia</taxon>
        <taxon>Polyangiales</taxon>
        <taxon>Polyangiaceae</taxon>
        <taxon>Polyangium</taxon>
    </lineage>
</organism>
<sequence>MGLADKIMIDPPCPKCGTKLKIPLSQARAGMGTTCPSCGAKIKFKGDGGGNAMSKLEDAFKKLGK</sequence>
<protein>
    <submittedName>
        <fullName evidence="1">Uncharacterized protein</fullName>
    </submittedName>
</protein>
<evidence type="ECO:0000313" key="2">
    <source>
        <dbReference type="Proteomes" id="UP000440224"/>
    </source>
</evidence>